<reference evidence="6" key="1">
    <citation type="submission" date="2022-01" db="EMBL/GenBank/DDBJ databases">
        <authorList>
            <person name="Criscuolo A."/>
        </authorList>
    </citation>
    <scope>NUCLEOTIDE SEQUENCE</scope>
    <source>
        <strain evidence="6">CIP111893</strain>
    </source>
</reference>
<dbReference type="InterPro" id="IPR000873">
    <property type="entry name" value="AMP-dep_synth/lig_dom"/>
</dbReference>
<dbReference type="InterPro" id="IPR020845">
    <property type="entry name" value="AMP-binding_CS"/>
</dbReference>
<evidence type="ECO:0000313" key="6">
    <source>
        <dbReference type="EMBL" id="CAH1202633.1"/>
    </source>
</evidence>
<dbReference type="Gene3D" id="2.30.38.10">
    <property type="entry name" value="Luciferase, Domain 3"/>
    <property type="match status" value="1"/>
</dbReference>
<keyword evidence="3" id="KW-0045">Antibiotic biosynthesis</keyword>
<comment type="similarity">
    <text evidence="1">Belongs to the ATP-dependent AMP-binding enzyme family.</text>
</comment>
<organism evidence="6 7">
    <name type="scientific">Paenibacillus plantiphilus</name>
    <dbReference type="NCBI Taxonomy" id="2905650"/>
    <lineage>
        <taxon>Bacteria</taxon>
        <taxon>Bacillati</taxon>
        <taxon>Bacillota</taxon>
        <taxon>Bacilli</taxon>
        <taxon>Bacillales</taxon>
        <taxon>Paenibacillaceae</taxon>
        <taxon>Paenibacillus</taxon>
    </lineage>
</organism>
<dbReference type="Gene3D" id="3.40.50.980">
    <property type="match status" value="2"/>
</dbReference>
<keyword evidence="2" id="KW-0677">Repeat</keyword>
<dbReference type="SUPFAM" id="SSF52777">
    <property type="entry name" value="CoA-dependent acyltransferases"/>
    <property type="match status" value="1"/>
</dbReference>
<evidence type="ECO:0000256" key="1">
    <source>
        <dbReference type="ARBA" id="ARBA00006432"/>
    </source>
</evidence>
<comment type="caution">
    <text evidence="6">The sequence shown here is derived from an EMBL/GenBank/DDBJ whole genome shotgun (WGS) entry which is preliminary data.</text>
</comment>
<dbReference type="RefSeq" id="WP_236340255.1">
    <property type="nucleotide sequence ID" value="NZ_CAKMMF010000008.1"/>
</dbReference>
<sequence>MIQNSMLHATSFNKEGSPEQTRTYWNQFLGEQPFEKYELSLGVELSRDLLKIAEEHALTVDSIVHSAWGVLLSRYNDTSDITFEIAVMRQAFPEPIAVELHLEEHLSFIEWLRSFQEARALATARSDKFSEGHYTHGLTGCEFHAHVLSAEAQFIIKLVYSGSAHAHEAVRRAAHHFRSIIQAVVGNPAIALRDIDILTDEEKQALHGFNGPDFQFPGEKSIHHLFQEQAAAGPDRIALICEEQRFTYREVNGNANRLAHWMIGQGIGTEKLVAILMHRGPRMVECMLAVWKAGGAYIPLDPAYPAERIRDIVGSSGCSLIVTETAAAHPWLTGDTLCPAVNLDDLETELQEYAADNPELSADSGQLSYVIYTSGSTGKPKGAMVEHLGMMNHLYAKINDLAIADSSIVVQNASHCFDISVWQFFAALTVGGTTLIYPNDLAADPDFLIDSVIADRASILEVVPSYLSVMLEFLETERRAFPELKKLVVTGEALKQNVVKRWFALYPAIPVVNAYGPTEASDDITHHIMNDVPQLDTIPVGKPLHNFNIYIVDQEMRLCPIGAKGEICVSGIGVGRGYLNDAARTDAVFMNDPFTQETDRRLYKTGDLGRWLPGGIIEFFGRKDYQVKIRGFRIELGEIENKLVNHPDVHEAVVIDLEDELGTKYLCAYLVGRPDIDIAAVKTHMSQQLPYYMVPSHVIQLDKMPVTPNGKVDRKAMPKPQAMVLV</sequence>
<dbReference type="Pfam" id="PF00501">
    <property type="entry name" value="AMP-binding"/>
    <property type="match status" value="1"/>
</dbReference>
<dbReference type="Gene3D" id="3.30.300.30">
    <property type="match status" value="1"/>
</dbReference>
<dbReference type="InterPro" id="IPR010071">
    <property type="entry name" value="AA_adenyl_dom"/>
</dbReference>
<evidence type="ECO:0000256" key="2">
    <source>
        <dbReference type="ARBA" id="ARBA00022737"/>
    </source>
</evidence>
<dbReference type="NCBIfam" id="TIGR01733">
    <property type="entry name" value="AA-adenyl-dom"/>
    <property type="match status" value="1"/>
</dbReference>
<name>A0ABM9C300_9BACL</name>
<dbReference type="PANTHER" id="PTHR45527:SF1">
    <property type="entry name" value="FATTY ACID SYNTHASE"/>
    <property type="match status" value="1"/>
</dbReference>
<dbReference type="EMBL" id="CAKMMF010000008">
    <property type="protein sequence ID" value="CAH1202633.1"/>
    <property type="molecule type" value="Genomic_DNA"/>
</dbReference>
<dbReference type="InterPro" id="IPR045851">
    <property type="entry name" value="AMP-bd_C_sf"/>
</dbReference>
<evidence type="ECO:0000313" key="7">
    <source>
        <dbReference type="Proteomes" id="UP000838686"/>
    </source>
</evidence>
<keyword evidence="7" id="KW-1185">Reference proteome</keyword>
<proteinExistence type="inferred from homology"/>
<dbReference type="Pfam" id="PF13193">
    <property type="entry name" value="AMP-binding_C"/>
    <property type="match status" value="1"/>
</dbReference>
<dbReference type="PROSITE" id="PS00455">
    <property type="entry name" value="AMP_BINDING"/>
    <property type="match status" value="1"/>
</dbReference>
<evidence type="ECO:0000259" key="5">
    <source>
        <dbReference type="Pfam" id="PF13193"/>
    </source>
</evidence>
<dbReference type="InterPro" id="IPR025110">
    <property type="entry name" value="AMP-bd_C"/>
</dbReference>
<accession>A0ABM9C300</accession>
<feature type="domain" description="AMP-binding enzyme C-terminal" evidence="5">
    <location>
        <begin position="638"/>
        <end position="711"/>
    </location>
</feature>
<dbReference type="Gene3D" id="3.30.559.30">
    <property type="entry name" value="Nonribosomal peptide synthetase, condensation domain"/>
    <property type="match status" value="1"/>
</dbReference>
<protein>
    <submittedName>
        <fullName evidence="6">Tyrocidine synthase 3</fullName>
    </submittedName>
</protein>
<feature type="domain" description="AMP-dependent synthetase/ligase" evidence="4">
    <location>
        <begin position="226"/>
        <end position="579"/>
    </location>
</feature>
<dbReference type="Proteomes" id="UP000838686">
    <property type="component" value="Unassembled WGS sequence"/>
</dbReference>
<evidence type="ECO:0000256" key="3">
    <source>
        <dbReference type="ARBA" id="ARBA00023194"/>
    </source>
</evidence>
<gene>
    <name evidence="6" type="primary">tycC_2</name>
    <name evidence="6" type="ORF">PAECIP111893_01857</name>
</gene>
<dbReference type="CDD" id="cd05930">
    <property type="entry name" value="A_NRPS"/>
    <property type="match status" value="1"/>
</dbReference>
<dbReference type="SUPFAM" id="SSF56801">
    <property type="entry name" value="Acetyl-CoA synthetase-like"/>
    <property type="match status" value="1"/>
</dbReference>
<evidence type="ECO:0000259" key="4">
    <source>
        <dbReference type="Pfam" id="PF00501"/>
    </source>
</evidence>
<dbReference type="PANTHER" id="PTHR45527">
    <property type="entry name" value="NONRIBOSOMAL PEPTIDE SYNTHETASE"/>
    <property type="match status" value="1"/>
</dbReference>